<dbReference type="EMBL" id="BOPZ01000014">
    <property type="protein sequence ID" value="GIM29179.1"/>
    <property type="molecule type" value="Genomic_DNA"/>
</dbReference>
<protein>
    <submittedName>
        <fullName evidence="1">Uncharacterized protein</fullName>
    </submittedName>
</protein>
<gene>
    <name evidence="1" type="ORF">CPJCM30710_18450</name>
</gene>
<comment type="caution">
    <text evidence="1">The sequence shown here is derived from an EMBL/GenBank/DDBJ whole genome shotgun (WGS) entry which is preliminary data.</text>
</comment>
<dbReference type="AlphaFoldDB" id="A0A919S0I4"/>
<dbReference type="RefSeq" id="WP_212903885.1">
    <property type="nucleotide sequence ID" value="NZ_BOPZ01000014.1"/>
</dbReference>
<sequence length="72" mass="8134">MGWKNGTVTFDDGTTYPGEFLINDDGSIYNMKVFKDGTAIKEINVEEFASKLGKTVQEVYPYKVELGKTLYK</sequence>
<reference evidence="1" key="1">
    <citation type="submission" date="2021-03" db="EMBL/GenBank/DDBJ databases">
        <title>Taxonomic study of Clostridium polyendosporum from meadow-gley soil under rice.</title>
        <authorList>
            <person name="Kobayashi H."/>
            <person name="Tanizawa Y."/>
            <person name="Yagura M."/>
        </authorList>
    </citation>
    <scope>NUCLEOTIDE SEQUENCE</scope>
    <source>
        <strain evidence="1">JCM 30710</strain>
    </source>
</reference>
<organism evidence="1 2">
    <name type="scientific">Clostridium polyendosporum</name>
    <dbReference type="NCBI Taxonomy" id="69208"/>
    <lineage>
        <taxon>Bacteria</taxon>
        <taxon>Bacillati</taxon>
        <taxon>Bacillota</taxon>
        <taxon>Clostridia</taxon>
        <taxon>Eubacteriales</taxon>
        <taxon>Clostridiaceae</taxon>
        <taxon>Clostridium</taxon>
    </lineage>
</organism>
<accession>A0A919S0I4</accession>
<evidence type="ECO:0000313" key="2">
    <source>
        <dbReference type="Proteomes" id="UP000679179"/>
    </source>
</evidence>
<dbReference type="Proteomes" id="UP000679179">
    <property type="component" value="Unassembled WGS sequence"/>
</dbReference>
<proteinExistence type="predicted"/>
<evidence type="ECO:0000313" key="1">
    <source>
        <dbReference type="EMBL" id="GIM29179.1"/>
    </source>
</evidence>
<keyword evidence="2" id="KW-1185">Reference proteome</keyword>
<name>A0A919S0I4_9CLOT</name>